<dbReference type="RefSeq" id="WP_013512977.1">
    <property type="nucleotide sequence ID" value="NC_014844.1"/>
</dbReference>
<feature type="domain" description="Asparagine synthetase" evidence="2">
    <location>
        <begin position="20"/>
        <end position="82"/>
    </location>
</feature>
<evidence type="ECO:0000313" key="4">
    <source>
        <dbReference type="Proteomes" id="UP000002191"/>
    </source>
</evidence>
<dbReference type="AlphaFoldDB" id="E6VTU8"/>
<dbReference type="STRING" id="643562.Daes_0011"/>
<dbReference type="eggNOG" id="COG1606">
    <property type="taxonomic scope" value="Bacteria"/>
</dbReference>
<organism evidence="3 4">
    <name type="scientific">Pseudodesulfovibrio aespoeensis (strain ATCC 700646 / DSM 10631 / Aspo-2)</name>
    <name type="common">Desulfovibrio aespoeensis</name>
    <dbReference type="NCBI Taxonomy" id="643562"/>
    <lineage>
        <taxon>Bacteria</taxon>
        <taxon>Pseudomonadati</taxon>
        <taxon>Thermodesulfobacteriota</taxon>
        <taxon>Desulfovibrionia</taxon>
        <taxon>Desulfovibrionales</taxon>
        <taxon>Desulfovibrionaceae</taxon>
    </lineage>
</organism>
<evidence type="ECO:0000313" key="3">
    <source>
        <dbReference type="EMBL" id="ADU61040.1"/>
    </source>
</evidence>
<dbReference type="Proteomes" id="UP000002191">
    <property type="component" value="Chromosome"/>
</dbReference>
<dbReference type="PIRSF" id="PIRSF006661">
    <property type="entry name" value="PP-lp_UCP006661"/>
    <property type="match status" value="1"/>
</dbReference>
<feature type="active site" description="Nucleophile and sulfur donor" evidence="1">
    <location>
        <position position="177"/>
    </location>
</feature>
<dbReference type="OrthoDB" id="9776919at2"/>
<dbReference type="KEGG" id="das:Daes_0011"/>
<dbReference type="InterPro" id="IPR014729">
    <property type="entry name" value="Rossmann-like_a/b/a_fold"/>
</dbReference>
<dbReference type="SUPFAM" id="SSF52402">
    <property type="entry name" value="Adenine nucleotide alpha hydrolases-like"/>
    <property type="match status" value="1"/>
</dbReference>
<evidence type="ECO:0000256" key="1">
    <source>
        <dbReference type="PIRSR" id="PIRSR006661-1"/>
    </source>
</evidence>
<reference evidence="3 4" key="2">
    <citation type="journal article" date="2014" name="Genome Announc.">
        <title>Complete Genome Sequence of the Subsurface, Mesophilic Sulfate-Reducing Bacterium Desulfovibrio aespoeensis Aspo-2.</title>
        <authorList>
            <person name="Pedersen K."/>
            <person name="Bengtsson A."/>
            <person name="Edlund J."/>
            <person name="Rabe L."/>
            <person name="Hazen T."/>
            <person name="Chakraborty R."/>
            <person name="Goodwin L."/>
            <person name="Shapiro N."/>
        </authorList>
    </citation>
    <scope>NUCLEOTIDE SEQUENCE [LARGE SCALE GENOMIC DNA]</scope>
    <source>
        <strain evidence="4">ATCC 700646 / DSM 10631 / Aspo-2</strain>
    </source>
</reference>
<dbReference type="InterPro" id="IPR005232">
    <property type="entry name" value="LarE"/>
</dbReference>
<dbReference type="PANTHER" id="PTHR43169:SF2">
    <property type="entry name" value="NAD_GMP SYNTHASE DOMAIN-CONTAINING PROTEIN"/>
    <property type="match status" value="1"/>
</dbReference>
<dbReference type="PANTHER" id="PTHR43169">
    <property type="entry name" value="EXSB FAMILY PROTEIN"/>
    <property type="match status" value="1"/>
</dbReference>
<sequence length="258" mass="27774">MDFDALVSIMGSRLTPAGLLVVALSGGVDSGLVAAAAHAAGTGPASGGRVVAVTVCSELSAGRDVERASAVARHIGLAHGTLTARLLENEAVRRNNADRCYHCKRAIFDLMRREFGQECLLVDGTNADDDPARPGLRAAQEYGVFHPLKELAIPKVRVRELARGLGLPNWDTPSESCLATRLPQGLALTQARLDKVRAMEDFLRERGVKTLRARHDDMVATVEYPAQYAGIIAQERDSLADMIKGIGLGSCQFKEWTE</sequence>
<reference evidence="4" key="1">
    <citation type="submission" date="2010-12" db="EMBL/GenBank/DDBJ databases">
        <title>Complete sequence of Desulfovibrio aespoeensis Aspo-2.</title>
        <authorList>
            <consortium name="US DOE Joint Genome Institute"/>
            <person name="Lucas S."/>
            <person name="Copeland A."/>
            <person name="Lapidus A."/>
            <person name="Cheng J.-F."/>
            <person name="Goodwin L."/>
            <person name="Pitluck S."/>
            <person name="Chertkov O."/>
            <person name="Misra M."/>
            <person name="Detter J.C."/>
            <person name="Han C."/>
            <person name="Tapia R."/>
            <person name="Land M."/>
            <person name="Hauser L."/>
            <person name="Kyrpides N."/>
            <person name="Ivanova N."/>
            <person name="Ovchinnikova G."/>
            <person name="Pedersen K."/>
            <person name="Jagevall S."/>
            <person name="Hazen T."/>
            <person name="Woyke T."/>
        </authorList>
    </citation>
    <scope>NUCLEOTIDE SEQUENCE [LARGE SCALE GENOMIC DNA]</scope>
    <source>
        <strain evidence="4">ATCC 700646 / DSM 10631 / Aspo-2</strain>
    </source>
</reference>
<proteinExistence type="predicted"/>
<dbReference type="Gene3D" id="3.40.50.620">
    <property type="entry name" value="HUPs"/>
    <property type="match status" value="1"/>
</dbReference>
<name>E6VTU8_PSEA9</name>
<dbReference type="EMBL" id="CP002431">
    <property type="protein sequence ID" value="ADU61040.1"/>
    <property type="molecule type" value="Genomic_DNA"/>
</dbReference>
<dbReference type="Pfam" id="PF00733">
    <property type="entry name" value="Asn_synthase"/>
    <property type="match status" value="1"/>
</dbReference>
<protein>
    <submittedName>
        <fullName evidence="3">Asparagine synthase</fullName>
    </submittedName>
</protein>
<dbReference type="InterPro" id="IPR052188">
    <property type="entry name" value="Ni-pincer_cofactor_biosynth"/>
</dbReference>
<evidence type="ECO:0000259" key="2">
    <source>
        <dbReference type="Pfam" id="PF00733"/>
    </source>
</evidence>
<dbReference type="GO" id="GO:0016783">
    <property type="term" value="F:sulfurtransferase activity"/>
    <property type="evidence" value="ECO:0007669"/>
    <property type="project" value="InterPro"/>
</dbReference>
<keyword evidence="4" id="KW-1185">Reference proteome</keyword>
<dbReference type="HOGENOM" id="CLU_061181_2_0_7"/>
<dbReference type="GO" id="GO:0004066">
    <property type="term" value="F:asparagine synthase (glutamine-hydrolyzing) activity"/>
    <property type="evidence" value="ECO:0007669"/>
    <property type="project" value="InterPro"/>
</dbReference>
<dbReference type="GO" id="GO:0006529">
    <property type="term" value="P:asparagine biosynthetic process"/>
    <property type="evidence" value="ECO:0007669"/>
    <property type="project" value="InterPro"/>
</dbReference>
<dbReference type="InterPro" id="IPR001962">
    <property type="entry name" value="Asn_synthase"/>
</dbReference>
<gene>
    <name evidence="3" type="ordered locus">Daes_0011</name>
</gene>
<accession>E6VTU8</accession>